<organism evidence="2 3">
    <name type="scientific">Haloferula helveola</name>
    <dbReference type="NCBI Taxonomy" id="490095"/>
    <lineage>
        <taxon>Bacteria</taxon>
        <taxon>Pseudomonadati</taxon>
        <taxon>Verrucomicrobiota</taxon>
        <taxon>Verrucomicrobiia</taxon>
        <taxon>Verrucomicrobiales</taxon>
        <taxon>Verrucomicrobiaceae</taxon>
        <taxon>Haloferula</taxon>
    </lineage>
</organism>
<keyword evidence="1" id="KW-1133">Transmembrane helix</keyword>
<feature type="transmembrane region" description="Helical" evidence="1">
    <location>
        <begin position="33"/>
        <end position="63"/>
    </location>
</feature>
<evidence type="ECO:0000313" key="3">
    <source>
        <dbReference type="Proteomes" id="UP001374893"/>
    </source>
</evidence>
<evidence type="ECO:0000256" key="1">
    <source>
        <dbReference type="SAM" id="Phobius"/>
    </source>
</evidence>
<reference evidence="2 3" key="1">
    <citation type="submission" date="2021-06" db="EMBL/GenBank/DDBJ databases">
        <title>Complete genome of Haloferula helveola possessing various polysaccharide degrading enzymes.</title>
        <authorList>
            <person name="Takami H."/>
            <person name="Huang C."/>
            <person name="Hamasaki K."/>
        </authorList>
    </citation>
    <scope>NUCLEOTIDE SEQUENCE [LARGE SCALE GENOMIC DNA]</scope>
    <source>
        <strain evidence="2 3">CN-1</strain>
    </source>
</reference>
<dbReference type="EMBL" id="AP024702">
    <property type="protein sequence ID" value="BCX47737.1"/>
    <property type="molecule type" value="Genomic_DNA"/>
</dbReference>
<name>A0ABM7REG3_9BACT</name>
<keyword evidence="3" id="KW-1185">Reference proteome</keyword>
<proteinExistence type="predicted"/>
<keyword evidence="1" id="KW-0472">Membrane</keyword>
<evidence type="ECO:0000313" key="2">
    <source>
        <dbReference type="EMBL" id="BCX47737.1"/>
    </source>
</evidence>
<feature type="transmembrane region" description="Helical" evidence="1">
    <location>
        <begin position="75"/>
        <end position="92"/>
    </location>
</feature>
<gene>
    <name evidence="2" type="ORF">HAHE_16450</name>
</gene>
<keyword evidence="1" id="KW-0812">Transmembrane</keyword>
<sequence>MTDGENLLLRLISDSKEAAPTLGKALQPHMRKLLMLGFGVVVAIGSTGLLLGALTTALASLVMQFGVPMVPAMNVGFFTVGILSLGIGLWLAKANAGAIRRALASASEGSKGGR</sequence>
<dbReference type="RefSeq" id="WP_338690097.1">
    <property type="nucleotide sequence ID" value="NZ_AP024702.1"/>
</dbReference>
<accession>A0ABM7REG3</accession>
<evidence type="ECO:0008006" key="4">
    <source>
        <dbReference type="Google" id="ProtNLM"/>
    </source>
</evidence>
<protein>
    <recommendedName>
        <fullName evidence="4">Holin-X, holin superfamily III</fullName>
    </recommendedName>
</protein>
<dbReference type="Proteomes" id="UP001374893">
    <property type="component" value="Chromosome"/>
</dbReference>